<dbReference type="Pfam" id="PF01244">
    <property type="entry name" value="Peptidase_M19"/>
    <property type="match status" value="1"/>
</dbReference>
<dbReference type="EMBL" id="BARV01038702">
    <property type="protein sequence ID" value="GAI50122.1"/>
    <property type="molecule type" value="Genomic_DNA"/>
</dbReference>
<dbReference type="InterPro" id="IPR008257">
    <property type="entry name" value="Pept_M19"/>
</dbReference>
<evidence type="ECO:0000313" key="1">
    <source>
        <dbReference type="EMBL" id="GAI50122.1"/>
    </source>
</evidence>
<dbReference type="GO" id="GO:0070573">
    <property type="term" value="F:metallodipeptidase activity"/>
    <property type="evidence" value="ECO:0007669"/>
    <property type="project" value="InterPro"/>
</dbReference>
<sequence>RIDILYGLGIRMMGLAYNDSNMLGTGLKEERDGGLTYFGRKCVDRMNKLGMAIDTSHSSDQTTLDAVEESQKPVIATHVGARALYNLKRLKPDNVLRAIAEKGGLIGIEAAPHTTLTAEHPEHDIESVMAHFEYIKNLVGIEHVAFGPDTLYGDHVGLHHVYSSALSIKEVFASMEGEVPYVKGAENPTETSWNTVRWLV</sequence>
<dbReference type="GO" id="GO:0006508">
    <property type="term" value="P:proteolysis"/>
    <property type="evidence" value="ECO:0007669"/>
    <property type="project" value="InterPro"/>
</dbReference>
<gene>
    <name evidence="1" type="ORF">S06H3_59543</name>
</gene>
<dbReference type="PANTHER" id="PTHR10443">
    <property type="entry name" value="MICROSOMAL DIPEPTIDASE"/>
    <property type="match status" value="1"/>
</dbReference>
<dbReference type="PROSITE" id="PS51365">
    <property type="entry name" value="RENAL_DIPEPTIDASE_2"/>
    <property type="match status" value="1"/>
</dbReference>
<reference evidence="1" key="1">
    <citation type="journal article" date="2014" name="Front. Microbiol.">
        <title>High frequency of phylogenetically diverse reductive dehalogenase-homologous genes in deep subseafloor sedimentary metagenomes.</title>
        <authorList>
            <person name="Kawai M."/>
            <person name="Futagami T."/>
            <person name="Toyoda A."/>
            <person name="Takaki Y."/>
            <person name="Nishi S."/>
            <person name="Hori S."/>
            <person name="Arai W."/>
            <person name="Tsubouchi T."/>
            <person name="Morono Y."/>
            <person name="Uchiyama I."/>
            <person name="Ito T."/>
            <person name="Fujiyama A."/>
            <person name="Inagaki F."/>
            <person name="Takami H."/>
        </authorList>
    </citation>
    <scope>NUCLEOTIDE SEQUENCE</scope>
    <source>
        <strain evidence="1">Expedition CK06-06</strain>
    </source>
</reference>
<organism evidence="1">
    <name type="scientific">marine sediment metagenome</name>
    <dbReference type="NCBI Taxonomy" id="412755"/>
    <lineage>
        <taxon>unclassified sequences</taxon>
        <taxon>metagenomes</taxon>
        <taxon>ecological metagenomes</taxon>
    </lineage>
</organism>
<evidence type="ECO:0008006" key="2">
    <source>
        <dbReference type="Google" id="ProtNLM"/>
    </source>
</evidence>
<feature type="non-terminal residue" evidence="1">
    <location>
        <position position="200"/>
    </location>
</feature>
<dbReference type="InterPro" id="IPR032466">
    <property type="entry name" value="Metal_Hydrolase"/>
</dbReference>
<feature type="non-terminal residue" evidence="1">
    <location>
        <position position="1"/>
    </location>
</feature>
<name>X1P1F6_9ZZZZ</name>
<accession>X1P1F6</accession>
<dbReference type="AlphaFoldDB" id="X1P1F6"/>
<dbReference type="SUPFAM" id="SSF51556">
    <property type="entry name" value="Metallo-dependent hydrolases"/>
    <property type="match status" value="1"/>
</dbReference>
<comment type="caution">
    <text evidence="1">The sequence shown here is derived from an EMBL/GenBank/DDBJ whole genome shotgun (WGS) entry which is preliminary data.</text>
</comment>
<dbReference type="Gene3D" id="3.20.20.140">
    <property type="entry name" value="Metal-dependent hydrolases"/>
    <property type="match status" value="1"/>
</dbReference>
<proteinExistence type="predicted"/>
<dbReference type="PANTHER" id="PTHR10443:SF12">
    <property type="entry name" value="DIPEPTIDASE"/>
    <property type="match status" value="1"/>
</dbReference>
<protein>
    <recommendedName>
        <fullName evidence="2">Dipeptidase</fullName>
    </recommendedName>
</protein>